<evidence type="ECO:0000313" key="2">
    <source>
        <dbReference type="Proteomes" id="UP001317085"/>
    </source>
</evidence>
<protein>
    <submittedName>
        <fullName evidence="1">Uncharacterized protein</fullName>
    </submittedName>
</protein>
<dbReference type="Proteomes" id="UP001317085">
    <property type="component" value="Unassembled WGS sequence"/>
</dbReference>
<name>A0ABT0ERI8_9PSED</name>
<proteinExistence type="predicted"/>
<dbReference type="EMBL" id="JAKNRV010000505">
    <property type="protein sequence ID" value="MCK1788096.1"/>
    <property type="molecule type" value="Genomic_DNA"/>
</dbReference>
<comment type="caution">
    <text evidence="1">The sequence shown here is derived from an EMBL/GenBank/DDBJ whole genome shotgun (WGS) entry which is preliminary data.</text>
</comment>
<sequence length="537" mass="60297">PAVSARPRVLPAELALGKKPEGVVPLAGWEGKGVHHTASNAAGAQRYFLNDGGHWYSIIDDGDKAAWRLRDARKLTQYHYSPIRQNASGQWEVGSHPVGGLKGGNAPERALRDLYPRLDDVQARRVFESFNFPAGREIEYRLALVENLRLRLSTAAFEPYLNVPVLRFQWRLDGIDLPDVPAVITRRPSPVEPPPPPPRTIAPAPEVTTVRAPNEQFIEWGRTLDLAELEVVDATRGIYRRIAGDPQWLGQEYIKMDRRYFAILPRDAAMPNKVFIRDPAQPARYFIDLENLVRSGIYNQPRQARFATGDGLWVIASGVALKKPITVYVREAFALLTTRCQVELAQILFNRANPGGLTQLGQRSLIRTLRDWQLWLPTAQARLADPFSLLPPARTLSDGSWQLPNAPGHYRRLDFRPEPVAVPLFNALPPGADGRLRTLMSEVVTRCRYGVLGGYDFPGELLFRRPGDVRLYWLRLRRVVGDRIATDAQVAPYKSLMDEPTRRLVTQAEVSHNLVPLMGGIQLTTPAASPQIFIIRV</sequence>
<feature type="non-terminal residue" evidence="1">
    <location>
        <position position="1"/>
    </location>
</feature>
<accession>A0ABT0ERI8</accession>
<reference evidence="1 2" key="1">
    <citation type="submission" date="2022-02" db="EMBL/GenBank/DDBJ databases">
        <title>Comparative genomics of the first Antarctic Pseudomonas spp. capable of biotransforming 2,4,6-Trinitrotoluene.</title>
        <authorList>
            <person name="Cabrera M.A."/>
            <person name="Marquez S.L."/>
            <person name="Perez-Donoso J.M."/>
        </authorList>
    </citation>
    <scope>NUCLEOTIDE SEQUENCE [LARGE SCALE GENOMIC DNA]</scope>
    <source>
        <strain evidence="1 2">TNT11</strain>
    </source>
</reference>
<evidence type="ECO:0000313" key="1">
    <source>
        <dbReference type="EMBL" id="MCK1788096.1"/>
    </source>
</evidence>
<gene>
    <name evidence="1" type="ORF">L9Z73_28385</name>
</gene>
<keyword evidence="2" id="KW-1185">Reference proteome</keyword>
<organism evidence="1 2">
    <name type="scientific">Pseudomonas emilianonis</name>
    <dbReference type="NCBI Taxonomy" id="2915812"/>
    <lineage>
        <taxon>Bacteria</taxon>
        <taxon>Pseudomonadati</taxon>
        <taxon>Pseudomonadota</taxon>
        <taxon>Gammaproteobacteria</taxon>
        <taxon>Pseudomonadales</taxon>
        <taxon>Pseudomonadaceae</taxon>
        <taxon>Pseudomonas</taxon>
    </lineage>
</organism>